<dbReference type="PANTHER" id="PTHR43037:SF1">
    <property type="entry name" value="BLL1128 PROTEIN"/>
    <property type="match status" value="1"/>
</dbReference>
<name>A0A3N4MDQ4_9BACT</name>
<dbReference type="GO" id="GO:0016787">
    <property type="term" value="F:hydrolase activity"/>
    <property type="evidence" value="ECO:0007669"/>
    <property type="project" value="InterPro"/>
</dbReference>
<dbReference type="InterPro" id="IPR050955">
    <property type="entry name" value="Plant_Biomass_Hydrol_Est"/>
</dbReference>
<evidence type="ECO:0000256" key="1">
    <source>
        <dbReference type="ARBA" id="ARBA00022729"/>
    </source>
</evidence>
<accession>A0A3N4MDQ4</accession>
<sequence>MKKTLSLVILLFTLIQARAQQTPGKFTLEINYLLALPEGYAADTAKKWPLVLFLHGSGESGNDLNKVKVHGLPKLVEAGKKFPFIVVSPQSGGNGWDPEQLFGMLRDIAGKYRVDQDRVYLTGLSMGGFGTWALAAKHPGAFAAIAPICGGGQPDAAWKLRYTPVWCFHGAKDNVVPLSASENMITALKPLNPEVKFTVYPEAGHDSWTETYNNDSLYTWLLSHSRHRFKAITLSEKQLASHTGRYVNGKDTVQISLANGVLQANTGRHTLPLKPATETKFFWSENEPMDVEFGKDGFTLRTNDVQRFRKIK</sequence>
<keyword evidence="1 2" id="KW-0732">Signal</keyword>
<evidence type="ECO:0000256" key="2">
    <source>
        <dbReference type="SAM" id="SignalP"/>
    </source>
</evidence>
<comment type="caution">
    <text evidence="4">The sequence shown here is derived from an EMBL/GenBank/DDBJ whole genome shotgun (WGS) entry which is preliminary data.</text>
</comment>
<dbReference type="Proteomes" id="UP000279089">
    <property type="component" value="Unassembled WGS sequence"/>
</dbReference>
<evidence type="ECO:0000313" key="4">
    <source>
        <dbReference type="EMBL" id="RPD41708.1"/>
    </source>
</evidence>
<dbReference type="SUPFAM" id="SSF53474">
    <property type="entry name" value="alpha/beta-Hydrolases"/>
    <property type="match status" value="1"/>
</dbReference>
<organism evidence="4 5">
    <name type="scientific">Chitinophaga barathri</name>
    <dbReference type="NCBI Taxonomy" id="1647451"/>
    <lineage>
        <taxon>Bacteria</taxon>
        <taxon>Pseudomonadati</taxon>
        <taxon>Bacteroidota</taxon>
        <taxon>Chitinophagia</taxon>
        <taxon>Chitinophagales</taxon>
        <taxon>Chitinophagaceae</taxon>
        <taxon>Chitinophaga</taxon>
    </lineage>
</organism>
<dbReference type="InterPro" id="IPR029058">
    <property type="entry name" value="AB_hydrolase_fold"/>
</dbReference>
<gene>
    <name evidence="4" type="ORF">EG028_05945</name>
</gene>
<proteinExistence type="predicted"/>
<dbReference type="PANTHER" id="PTHR43037">
    <property type="entry name" value="UNNAMED PRODUCT-RELATED"/>
    <property type="match status" value="1"/>
</dbReference>
<feature type="domain" description="Dienelactone hydrolase" evidence="3">
    <location>
        <begin position="113"/>
        <end position="205"/>
    </location>
</feature>
<dbReference type="EMBL" id="RMBX01000003">
    <property type="protein sequence ID" value="RPD41708.1"/>
    <property type="molecule type" value="Genomic_DNA"/>
</dbReference>
<keyword evidence="5" id="KW-1185">Reference proteome</keyword>
<reference evidence="5" key="1">
    <citation type="submission" date="2018-11" db="EMBL/GenBank/DDBJ databases">
        <title>Chitinophaga lutea sp.nov., isolate from arsenic contaminated soil.</title>
        <authorList>
            <person name="Zong Y."/>
        </authorList>
    </citation>
    <scope>NUCLEOTIDE SEQUENCE [LARGE SCALE GENOMIC DNA]</scope>
    <source>
        <strain evidence="5">YLT18</strain>
    </source>
</reference>
<feature type="signal peptide" evidence="2">
    <location>
        <begin position="1"/>
        <end position="19"/>
    </location>
</feature>
<dbReference type="RefSeq" id="WP_120514647.1">
    <property type="nucleotide sequence ID" value="NZ_QXZY01000002.1"/>
</dbReference>
<evidence type="ECO:0000313" key="5">
    <source>
        <dbReference type="Proteomes" id="UP000279089"/>
    </source>
</evidence>
<dbReference type="InterPro" id="IPR002925">
    <property type="entry name" value="Dienelactn_hydro"/>
</dbReference>
<feature type="chain" id="PRO_5018188508" evidence="2">
    <location>
        <begin position="20"/>
        <end position="312"/>
    </location>
</feature>
<protein>
    <submittedName>
        <fullName evidence="4">Phospholipase</fullName>
    </submittedName>
</protein>
<dbReference type="Gene3D" id="3.40.50.1820">
    <property type="entry name" value="alpha/beta hydrolase"/>
    <property type="match status" value="1"/>
</dbReference>
<dbReference type="AlphaFoldDB" id="A0A3N4MDQ4"/>
<dbReference type="Pfam" id="PF01738">
    <property type="entry name" value="DLH"/>
    <property type="match status" value="1"/>
</dbReference>
<evidence type="ECO:0000259" key="3">
    <source>
        <dbReference type="Pfam" id="PF01738"/>
    </source>
</evidence>
<dbReference type="OrthoDB" id="9764953at2"/>